<accession>A0A1G2HXF1</accession>
<organism evidence="3 4">
    <name type="scientific">Candidatus Staskawiczbacteria bacterium RIFCSPHIGHO2_02_FULL_33_16</name>
    <dbReference type="NCBI Taxonomy" id="1802204"/>
    <lineage>
        <taxon>Bacteria</taxon>
        <taxon>Candidatus Staskawicziibacteriota</taxon>
    </lineage>
</organism>
<feature type="transmembrane region" description="Helical" evidence="1">
    <location>
        <begin position="98"/>
        <end position="122"/>
    </location>
</feature>
<feature type="transmembrane region" description="Helical" evidence="1">
    <location>
        <begin position="134"/>
        <end position="155"/>
    </location>
</feature>
<keyword evidence="1" id="KW-0812">Transmembrane</keyword>
<dbReference type="EMBL" id="MHOQ01000009">
    <property type="protein sequence ID" value="OGZ67224.1"/>
    <property type="molecule type" value="Genomic_DNA"/>
</dbReference>
<dbReference type="AlphaFoldDB" id="A0A1G2HXF1"/>
<evidence type="ECO:0000313" key="4">
    <source>
        <dbReference type="Proteomes" id="UP000179183"/>
    </source>
</evidence>
<evidence type="ECO:0000313" key="3">
    <source>
        <dbReference type="EMBL" id="OGZ67224.1"/>
    </source>
</evidence>
<gene>
    <name evidence="3" type="ORF">A3D34_00355</name>
</gene>
<feature type="signal peptide" evidence="2">
    <location>
        <begin position="1"/>
        <end position="23"/>
    </location>
</feature>
<comment type="caution">
    <text evidence="3">The sequence shown here is derived from an EMBL/GenBank/DDBJ whole genome shotgun (WGS) entry which is preliminary data.</text>
</comment>
<proteinExistence type="predicted"/>
<evidence type="ECO:0000256" key="2">
    <source>
        <dbReference type="SAM" id="SignalP"/>
    </source>
</evidence>
<dbReference type="Pfam" id="PF18895">
    <property type="entry name" value="T4SS_pilin"/>
    <property type="match status" value="1"/>
</dbReference>
<dbReference type="InterPro" id="IPR043993">
    <property type="entry name" value="T4SS_pilin"/>
</dbReference>
<sequence length="161" mass="16647">MKKNLLLIFLIINLLFLSNFVFAAPVISLPNPLCASGSQGTCNIRCDDTAWQYGPNSSGGTGYSSFAACCTDGGFSITGGTGTCIQDFPALIAQITNYISLVIGSLAILMFVISGIMFITSAGSPEKIRRAKDIAVYALIGAAIALSGAGLVVVVREVIGA</sequence>
<keyword evidence="2" id="KW-0732">Signal</keyword>
<name>A0A1G2HXF1_9BACT</name>
<keyword evidence="1" id="KW-0472">Membrane</keyword>
<evidence type="ECO:0000256" key="1">
    <source>
        <dbReference type="SAM" id="Phobius"/>
    </source>
</evidence>
<reference evidence="3 4" key="1">
    <citation type="journal article" date="2016" name="Nat. Commun.">
        <title>Thousands of microbial genomes shed light on interconnected biogeochemical processes in an aquifer system.</title>
        <authorList>
            <person name="Anantharaman K."/>
            <person name="Brown C.T."/>
            <person name="Hug L.A."/>
            <person name="Sharon I."/>
            <person name="Castelle C.J."/>
            <person name="Probst A.J."/>
            <person name="Thomas B.C."/>
            <person name="Singh A."/>
            <person name="Wilkins M.J."/>
            <person name="Karaoz U."/>
            <person name="Brodie E.L."/>
            <person name="Williams K.H."/>
            <person name="Hubbard S.S."/>
            <person name="Banfield J.F."/>
        </authorList>
    </citation>
    <scope>NUCLEOTIDE SEQUENCE [LARGE SCALE GENOMIC DNA]</scope>
</reference>
<dbReference type="Proteomes" id="UP000179183">
    <property type="component" value="Unassembled WGS sequence"/>
</dbReference>
<protein>
    <submittedName>
        <fullName evidence="3">Uncharacterized protein</fullName>
    </submittedName>
</protein>
<feature type="chain" id="PRO_5009583199" evidence="2">
    <location>
        <begin position="24"/>
        <end position="161"/>
    </location>
</feature>
<keyword evidence="1" id="KW-1133">Transmembrane helix</keyword>